<proteinExistence type="predicted"/>
<dbReference type="Proteomes" id="UP001385951">
    <property type="component" value="Unassembled WGS sequence"/>
</dbReference>
<protein>
    <submittedName>
        <fullName evidence="2">Uncharacterized protein</fullName>
    </submittedName>
</protein>
<accession>A0AAW0FHU4</accession>
<feature type="region of interest" description="Disordered" evidence="1">
    <location>
        <begin position="39"/>
        <end position="63"/>
    </location>
</feature>
<keyword evidence="3" id="KW-1185">Reference proteome</keyword>
<name>A0AAW0FHU4_9APHY</name>
<evidence type="ECO:0000313" key="3">
    <source>
        <dbReference type="Proteomes" id="UP001385951"/>
    </source>
</evidence>
<evidence type="ECO:0000256" key="1">
    <source>
        <dbReference type="SAM" id="MobiDB-lite"/>
    </source>
</evidence>
<comment type="caution">
    <text evidence="2">The sequence shown here is derived from an EMBL/GenBank/DDBJ whole genome shotgun (WGS) entry which is preliminary data.</text>
</comment>
<dbReference type="AlphaFoldDB" id="A0AAW0FHU4"/>
<gene>
    <name evidence="2" type="ORF">QCA50_017868</name>
</gene>
<reference evidence="2 3" key="1">
    <citation type="submission" date="2022-09" db="EMBL/GenBank/DDBJ databases">
        <authorList>
            <person name="Palmer J.M."/>
        </authorList>
    </citation>
    <scope>NUCLEOTIDE SEQUENCE [LARGE SCALE GENOMIC DNA]</scope>
    <source>
        <strain evidence="2 3">DSM 7382</strain>
    </source>
</reference>
<dbReference type="EMBL" id="JASBNA010000063">
    <property type="protein sequence ID" value="KAK7679109.1"/>
    <property type="molecule type" value="Genomic_DNA"/>
</dbReference>
<sequence length="63" mass="7660">MSQASKDYISKQARCQKNLQAEWIRPRLTRCVRRARWNCPTPKTKGRKKKKKKKKNREQLIYV</sequence>
<organism evidence="2 3">
    <name type="scientific">Cerrena zonata</name>
    <dbReference type="NCBI Taxonomy" id="2478898"/>
    <lineage>
        <taxon>Eukaryota</taxon>
        <taxon>Fungi</taxon>
        <taxon>Dikarya</taxon>
        <taxon>Basidiomycota</taxon>
        <taxon>Agaricomycotina</taxon>
        <taxon>Agaricomycetes</taxon>
        <taxon>Polyporales</taxon>
        <taxon>Cerrenaceae</taxon>
        <taxon>Cerrena</taxon>
    </lineage>
</organism>
<feature type="compositionally biased region" description="Basic residues" evidence="1">
    <location>
        <begin position="44"/>
        <end position="56"/>
    </location>
</feature>
<evidence type="ECO:0000313" key="2">
    <source>
        <dbReference type="EMBL" id="KAK7679109.1"/>
    </source>
</evidence>